<evidence type="ECO:0000313" key="1">
    <source>
        <dbReference type="EMBL" id="KAK7102461.1"/>
    </source>
</evidence>
<dbReference type="Proteomes" id="UP001374579">
    <property type="component" value="Unassembled WGS sequence"/>
</dbReference>
<evidence type="ECO:0000313" key="2">
    <source>
        <dbReference type="Proteomes" id="UP001374579"/>
    </source>
</evidence>
<dbReference type="EMBL" id="JBAMIC010000010">
    <property type="protein sequence ID" value="KAK7102461.1"/>
    <property type="molecule type" value="Genomic_DNA"/>
</dbReference>
<protein>
    <submittedName>
        <fullName evidence="1">Uncharacterized protein</fullName>
    </submittedName>
</protein>
<name>A0AAN9BAL4_9CAEN</name>
<gene>
    <name evidence="1" type="ORF">V1264_020676</name>
</gene>
<keyword evidence="2" id="KW-1185">Reference proteome</keyword>
<organism evidence="1 2">
    <name type="scientific">Littorina saxatilis</name>
    <dbReference type="NCBI Taxonomy" id="31220"/>
    <lineage>
        <taxon>Eukaryota</taxon>
        <taxon>Metazoa</taxon>
        <taxon>Spiralia</taxon>
        <taxon>Lophotrochozoa</taxon>
        <taxon>Mollusca</taxon>
        <taxon>Gastropoda</taxon>
        <taxon>Caenogastropoda</taxon>
        <taxon>Littorinimorpha</taxon>
        <taxon>Littorinoidea</taxon>
        <taxon>Littorinidae</taxon>
        <taxon>Littorina</taxon>
    </lineage>
</organism>
<comment type="caution">
    <text evidence="1">The sequence shown here is derived from an EMBL/GenBank/DDBJ whole genome shotgun (WGS) entry which is preliminary data.</text>
</comment>
<accession>A0AAN9BAL4</accession>
<sequence length="58" mass="6165">MPRGSTSFDDVTRCADVLLTTTTGCVDQHGVDDMRCCACFGKRGNVNNYCCNIGPAAC</sequence>
<dbReference type="AlphaFoldDB" id="A0AAN9BAL4"/>
<reference evidence="1 2" key="1">
    <citation type="submission" date="2024-02" db="EMBL/GenBank/DDBJ databases">
        <title>Chromosome-scale genome assembly of the rough periwinkle Littorina saxatilis.</title>
        <authorList>
            <person name="De Jode A."/>
            <person name="Faria R."/>
            <person name="Formenti G."/>
            <person name="Sims Y."/>
            <person name="Smith T.P."/>
            <person name="Tracey A."/>
            <person name="Wood J.M.D."/>
            <person name="Zagrodzka Z.B."/>
            <person name="Johannesson K."/>
            <person name="Butlin R.K."/>
            <person name="Leder E.H."/>
        </authorList>
    </citation>
    <scope>NUCLEOTIDE SEQUENCE [LARGE SCALE GENOMIC DNA]</scope>
    <source>
        <strain evidence="1">Snail1</strain>
        <tissue evidence="1">Muscle</tissue>
    </source>
</reference>
<proteinExistence type="predicted"/>